<dbReference type="EMBL" id="CP003588">
    <property type="protein sequence ID" value="AFK67354.1"/>
    <property type="molecule type" value="Genomic_DNA"/>
</dbReference>
<organism evidence="1 2">
    <name type="scientific">Pseudomonas putida ND6</name>
    <dbReference type="NCBI Taxonomy" id="231023"/>
    <lineage>
        <taxon>Bacteria</taxon>
        <taxon>Pseudomonadati</taxon>
        <taxon>Pseudomonadota</taxon>
        <taxon>Gammaproteobacteria</taxon>
        <taxon>Pseudomonadales</taxon>
        <taxon>Pseudomonadaceae</taxon>
        <taxon>Pseudomonas</taxon>
    </lineage>
</organism>
<accession>I3UPD3</accession>
<name>I3UPD3_PSEPU</name>
<proteinExistence type="predicted"/>
<protein>
    <submittedName>
        <fullName evidence="1">Uncharacterized protein</fullName>
    </submittedName>
</protein>
<gene>
    <name evidence="1" type="ORF">YSA_01062</name>
</gene>
<dbReference type="Proteomes" id="UP000005268">
    <property type="component" value="Chromosome"/>
</dbReference>
<evidence type="ECO:0000313" key="1">
    <source>
        <dbReference type="EMBL" id="AFK67354.1"/>
    </source>
</evidence>
<dbReference type="AlphaFoldDB" id="I3UPD3"/>
<sequence length="39" mass="3831">MGHDGCMTATWQASMTDGAGDGLNDLAGLGVFASTSVAN</sequence>
<reference evidence="1 2" key="1">
    <citation type="journal article" date="2012" name="J. Bacteriol.">
        <title>Complete Genome Sequence of the Naphthalene-Degrading Pseudomonas putida Strain ND6.</title>
        <authorList>
            <person name="Li S."/>
            <person name="Zhao H."/>
            <person name="Li Y."/>
            <person name="Niu S."/>
            <person name="Cai B."/>
        </authorList>
    </citation>
    <scope>NUCLEOTIDE SEQUENCE [LARGE SCALE GENOMIC DNA]</scope>
    <source>
        <strain evidence="1 2">ND6</strain>
    </source>
</reference>
<dbReference type="HOGENOM" id="CLU_3315626_0_0_6"/>
<dbReference type="KEGG" id="ppi:YSA_01062"/>
<evidence type="ECO:0000313" key="2">
    <source>
        <dbReference type="Proteomes" id="UP000005268"/>
    </source>
</evidence>